<feature type="compositionally biased region" description="Low complexity" evidence="1">
    <location>
        <begin position="780"/>
        <end position="796"/>
    </location>
</feature>
<dbReference type="AlphaFoldDB" id="A0A2Z7CLK7"/>
<evidence type="ECO:0008006" key="4">
    <source>
        <dbReference type="Google" id="ProtNLM"/>
    </source>
</evidence>
<evidence type="ECO:0000256" key="1">
    <source>
        <dbReference type="SAM" id="MobiDB-lite"/>
    </source>
</evidence>
<keyword evidence="3" id="KW-1185">Reference proteome</keyword>
<dbReference type="EMBL" id="KQ996036">
    <property type="protein sequence ID" value="KZV45579.1"/>
    <property type="molecule type" value="Genomic_DNA"/>
</dbReference>
<feature type="compositionally biased region" description="Gly residues" evidence="1">
    <location>
        <begin position="1016"/>
        <end position="1029"/>
    </location>
</feature>
<feature type="region of interest" description="Disordered" evidence="1">
    <location>
        <begin position="770"/>
        <end position="796"/>
    </location>
</feature>
<proteinExistence type="predicted"/>
<reference evidence="2 3" key="1">
    <citation type="journal article" date="2015" name="Proc. Natl. Acad. Sci. U.S.A.">
        <title>The resurrection genome of Boea hygrometrica: A blueprint for survival of dehydration.</title>
        <authorList>
            <person name="Xiao L."/>
            <person name="Yang G."/>
            <person name="Zhang L."/>
            <person name="Yang X."/>
            <person name="Zhao S."/>
            <person name="Ji Z."/>
            <person name="Zhou Q."/>
            <person name="Hu M."/>
            <person name="Wang Y."/>
            <person name="Chen M."/>
            <person name="Xu Y."/>
            <person name="Jin H."/>
            <person name="Xiao X."/>
            <person name="Hu G."/>
            <person name="Bao F."/>
            <person name="Hu Y."/>
            <person name="Wan P."/>
            <person name="Li L."/>
            <person name="Deng X."/>
            <person name="Kuang T."/>
            <person name="Xiang C."/>
            <person name="Zhu J.K."/>
            <person name="Oliver M.J."/>
            <person name="He Y."/>
        </authorList>
    </citation>
    <scope>NUCLEOTIDE SEQUENCE [LARGE SCALE GENOMIC DNA]</scope>
    <source>
        <strain evidence="3">cv. XS01</strain>
    </source>
</reference>
<organism evidence="2 3">
    <name type="scientific">Dorcoceras hygrometricum</name>
    <dbReference type="NCBI Taxonomy" id="472368"/>
    <lineage>
        <taxon>Eukaryota</taxon>
        <taxon>Viridiplantae</taxon>
        <taxon>Streptophyta</taxon>
        <taxon>Embryophyta</taxon>
        <taxon>Tracheophyta</taxon>
        <taxon>Spermatophyta</taxon>
        <taxon>Magnoliopsida</taxon>
        <taxon>eudicotyledons</taxon>
        <taxon>Gunneridae</taxon>
        <taxon>Pentapetalae</taxon>
        <taxon>asterids</taxon>
        <taxon>lamiids</taxon>
        <taxon>Lamiales</taxon>
        <taxon>Gesneriaceae</taxon>
        <taxon>Didymocarpoideae</taxon>
        <taxon>Trichosporeae</taxon>
        <taxon>Loxocarpinae</taxon>
        <taxon>Dorcoceras</taxon>
    </lineage>
</organism>
<dbReference type="OrthoDB" id="660555at2759"/>
<evidence type="ECO:0000313" key="3">
    <source>
        <dbReference type="Proteomes" id="UP000250235"/>
    </source>
</evidence>
<feature type="compositionally biased region" description="Gly residues" evidence="1">
    <location>
        <begin position="1044"/>
        <end position="1059"/>
    </location>
</feature>
<sequence length="1059" mass="117897">MASSFITNALQINFYYVLGIQDNEGTVNMFKALEAFGLRGFLGCPSVLYEQELAHFFDTAIVQDGDITCAVSGKYVTISESRFTSVFNLPTDGLTDLSEVPNHLVMQARTVFAKFDKPVPYSCKKRLLKYEFRLLNDILAKSITVKAGSFDAVTHERFFMMTAIHFGVKINWSKILFEVLKEMADRTVKRAKGFAAQICVILKGDPAVTLGEAKTFPHLKILSENTVNTYVSTNKTIDTRGKTDEPEVAKVTIVKRKSVSKKKSALTDKKGADEEPVEVVEKTVSKKRSASTGYEPAITKKRRTTKTKVFLSKASLELVSVAQDVEPISVVPAVEEIIEKEQEASTTDDVDQIIARIITENAEMETEEMFVEIDAGISDVTAEATGTDVVMGKADFVEPPVAGGIATGTDLAEQVEPRSDDITVEVAERSNSVTDEEDLEPFSKVLETSVSPISDDESLTIEEHLAQIPEGMMLPSLTSAEPTKIKFCSEIEIRGVEDGDWYRENLPKIAAIDKGMKSQEEPDIVQWHPAREQFKLICGDIDFLILLREQVITEMTSFFHSFSLRNFKAMRSVKDIISKEEKMLAWAETDSLETAIQRRLLIIAKYREVLLCKFLEARRTNLVSGLPTTAIDQRTLDILSAAHQQAVRNLLSQMRAHGLKWTRPVNSMLFEEPNLERGFFIPRTHKTIFSTCWLENLRKIEGHGPVQGMDSQRPLVKTWGLVPVGSVFGDSSIPRRIVDNASYRIQILDSVLPDFSVQISPVVDITSAPTDSALRSPRNSDISLPSPNQSSSSASSMHFTDDILQGVTFGLGIEILGVNEGDWYKASLPQIAISDKGKAPLVEKDDIKGHPAREIFNLICAYIDFLVKLREKKRDDAEKLKDVLLLHIRGLEQRFTEILEQQDRTYQGLFAHVRQEVQLQKAALSLEVLESRRKLQSQQVAWSQDMDNKLKGVQDHQDALSHDLMEFRVQAQENFNTLTSQLSELVDYINRGGHAKNGESGSSRGPQPPPDDRGRPGSGNGGSRPGGGSRSESSSKRYYRSGGSHKGSGRGIGYWLGEK</sequence>
<name>A0A2Z7CLK7_9LAMI</name>
<gene>
    <name evidence="2" type="ORF">F511_27189</name>
</gene>
<accession>A0A2Z7CLK7</accession>
<dbReference type="Proteomes" id="UP000250235">
    <property type="component" value="Unassembled WGS sequence"/>
</dbReference>
<protein>
    <recommendedName>
        <fullName evidence="4">Dystroglycan-like</fullName>
    </recommendedName>
</protein>
<feature type="region of interest" description="Disordered" evidence="1">
    <location>
        <begin position="991"/>
        <end position="1059"/>
    </location>
</feature>
<evidence type="ECO:0000313" key="2">
    <source>
        <dbReference type="EMBL" id="KZV45579.1"/>
    </source>
</evidence>